<proteinExistence type="predicted"/>
<evidence type="ECO:0000313" key="1">
    <source>
        <dbReference type="EMBL" id="MPN11305.1"/>
    </source>
</evidence>
<protein>
    <submittedName>
        <fullName evidence="1">Uncharacterized protein</fullName>
    </submittedName>
</protein>
<organism evidence="1">
    <name type="scientific">bioreactor metagenome</name>
    <dbReference type="NCBI Taxonomy" id="1076179"/>
    <lineage>
        <taxon>unclassified sequences</taxon>
        <taxon>metagenomes</taxon>
        <taxon>ecological metagenomes</taxon>
    </lineage>
</organism>
<comment type="caution">
    <text evidence="1">The sequence shown here is derived from an EMBL/GenBank/DDBJ whole genome shotgun (WGS) entry which is preliminary data.</text>
</comment>
<dbReference type="AlphaFoldDB" id="A0A645FA94"/>
<accession>A0A645FA94</accession>
<sequence length="135" mass="14425">MISTTHWLQYLYLILNSLTDLLDQEGFFAIHTLQFTFVGYYQHTAAFRAWGSYGSFPGGEIAIGIIGTTKEDAAFAGLALNDLAAIFGASHADLLQEGLGITAFGEVAATDKFAKAAPADDKLVSAFGAIAAYFF</sequence>
<name>A0A645FA94_9ZZZZ</name>
<reference evidence="1" key="1">
    <citation type="submission" date="2019-08" db="EMBL/GenBank/DDBJ databases">
        <authorList>
            <person name="Kucharzyk K."/>
            <person name="Murdoch R.W."/>
            <person name="Higgins S."/>
            <person name="Loffler F."/>
        </authorList>
    </citation>
    <scope>NUCLEOTIDE SEQUENCE</scope>
</reference>
<dbReference type="EMBL" id="VSSQ01057510">
    <property type="protein sequence ID" value="MPN11305.1"/>
    <property type="molecule type" value="Genomic_DNA"/>
</dbReference>
<gene>
    <name evidence="1" type="ORF">SDC9_158606</name>
</gene>